<evidence type="ECO:0000313" key="3">
    <source>
        <dbReference type="Proteomes" id="UP000199147"/>
    </source>
</evidence>
<feature type="signal peptide" evidence="1">
    <location>
        <begin position="1"/>
        <end position="30"/>
    </location>
</feature>
<dbReference type="RefSeq" id="WP_090509313.1">
    <property type="nucleotide sequence ID" value="NZ_CWKH01000001.1"/>
</dbReference>
<dbReference type="STRING" id="146018.BN2156_00223"/>
<sequence precursor="true">MLTHTRNSHIAGLAVIVPAITFGTAPPAAAEPTPGGQPADQIISELGDEGYTVAINWVGGASTLPLDRCQVNSIHNPNRGVPPLPKSSVTVYVDVQCPDESSNS</sequence>
<proteinExistence type="predicted"/>
<dbReference type="OrthoDB" id="4638965at2"/>
<reference evidence="3" key="1">
    <citation type="submission" date="2015-07" db="EMBL/GenBank/DDBJ databases">
        <authorList>
            <person name="Urmite Genomes"/>
        </authorList>
    </citation>
    <scope>NUCLEOTIDE SEQUENCE [LARGE SCALE GENOMIC DNA]</scope>
    <source>
        <strain evidence="3">type strain: ATCC 49404</strain>
    </source>
</reference>
<keyword evidence="1" id="KW-0732">Signal</keyword>
<organism evidence="2 3">
    <name type="scientific">Mycolicibacterium neworleansense</name>
    <dbReference type="NCBI Taxonomy" id="146018"/>
    <lineage>
        <taxon>Bacteria</taxon>
        <taxon>Bacillati</taxon>
        <taxon>Actinomycetota</taxon>
        <taxon>Actinomycetes</taxon>
        <taxon>Mycobacteriales</taxon>
        <taxon>Mycobacteriaceae</taxon>
        <taxon>Mycolicibacterium</taxon>
    </lineage>
</organism>
<dbReference type="AlphaFoldDB" id="A0A0H5RI20"/>
<accession>A0A0H5RI20</accession>
<evidence type="ECO:0000256" key="1">
    <source>
        <dbReference type="SAM" id="SignalP"/>
    </source>
</evidence>
<evidence type="ECO:0008006" key="4">
    <source>
        <dbReference type="Google" id="ProtNLM"/>
    </source>
</evidence>
<name>A0A0H5RI20_9MYCO</name>
<keyword evidence="3" id="KW-1185">Reference proteome</keyword>
<evidence type="ECO:0000313" key="2">
    <source>
        <dbReference type="EMBL" id="CRZ13391.1"/>
    </source>
</evidence>
<dbReference type="EMBL" id="CWKH01000001">
    <property type="protein sequence ID" value="CRZ13391.1"/>
    <property type="molecule type" value="Genomic_DNA"/>
</dbReference>
<feature type="chain" id="PRO_5005223225" description="PASTA domain-containing protein" evidence="1">
    <location>
        <begin position="31"/>
        <end position="104"/>
    </location>
</feature>
<protein>
    <recommendedName>
        <fullName evidence="4">PASTA domain-containing protein</fullName>
    </recommendedName>
</protein>
<dbReference type="Proteomes" id="UP000199147">
    <property type="component" value="Unassembled WGS sequence"/>
</dbReference>
<gene>
    <name evidence="2" type="ORF">BN2156_00223</name>
</gene>